<proteinExistence type="predicted"/>
<evidence type="ECO:0000313" key="2">
    <source>
        <dbReference type="EMBL" id="KZP26818.1"/>
    </source>
</evidence>
<reference evidence="2 3" key="1">
    <citation type="journal article" date="2016" name="Mol. Biol. Evol.">
        <title>Comparative Genomics of Early-Diverging Mushroom-Forming Fungi Provides Insights into the Origins of Lignocellulose Decay Capabilities.</title>
        <authorList>
            <person name="Nagy L.G."/>
            <person name="Riley R."/>
            <person name="Tritt A."/>
            <person name="Adam C."/>
            <person name="Daum C."/>
            <person name="Floudas D."/>
            <person name="Sun H."/>
            <person name="Yadav J.S."/>
            <person name="Pangilinan J."/>
            <person name="Larsson K.H."/>
            <person name="Matsuura K."/>
            <person name="Barry K."/>
            <person name="Labutti K."/>
            <person name="Kuo R."/>
            <person name="Ohm R.A."/>
            <person name="Bhattacharya S.S."/>
            <person name="Shirouzu T."/>
            <person name="Yoshinaga Y."/>
            <person name="Martin F.M."/>
            <person name="Grigoriev I.V."/>
            <person name="Hibbett D.S."/>
        </authorList>
    </citation>
    <scope>NUCLEOTIDE SEQUENCE [LARGE SCALE GENOMIC DNA]</scope>
    <source>
        <strain evidence="2 3">CBS 109695</strain>
    </source>
</reference>
<feature type="region of interest" description="Disordered" evidence="1">
    <location>
        <begin position="144"/>
        <end position="199"/>
    </location>
</feature>
<gene>
    <name evidence="2" type="ORF">FIBSPDRAFT_887021</name>
</gene>
<dbReference type="Proteomes" id="UP000076532">
    <property type="component" value="Unassembled WGS sequence"/>
</dbReference>
<feature type="compositionally biased region" description="Basic and acidic residues" evidence="1">
    <location>
        <begin position="179"/>
        <end position="199"/>
    </location>
</feature>
<evidence type="ECO:0000256" key="1">
    <source>
        <dbReference type="SAM" id="MobiDB-lite"/>
    </source>
</evidence>
<evidence type="ECO:0000313" key="3">
    <source>
        <dbReference type="Proteomes" id="UP000076532"/>
    </source>
</evidence>
<organism evidence="2 3">
    <name type="scientific">Athelia psychrophila</name>
    <dbReference type="NCBI Taxonomy" id="1759441"/>
    <lineage>
        <taxon>Eukaryota</taxon>
        <taxon>Fungi</taxon>
        <taxon>Dikarya</taxon>
        <taxon>Basidiomycota</taxon>
        <taxon>Agaricomycotina</taxon>
        <taxon>Agaricomycetes</taxon>
        <taxon>Agaricomycetidae</taxon>
        <taxon>Atheliales</taxon>
        <taxon>Atheliaceae</taxon>
        <taxon>Athelia</taxon>
    </lineage>
</organism>
<keyword evidence="3" id="KW-1185">Reference proteome</keyword>
<dbReference type="AlphaFoldDB" id="A0A166Q6S0"/>
<protein>
    <submittedName>
        <fullName evidence="2">Uncharacterized protein</fullName>
    </submittedName>
</protein>
<name>A0A166Q6S0_9AGAM</name>
<sequence length="199" mass="22057">MPLLSLKYANFWTEIRSILGLKYPKNPDKDRGGTGLQASQGDMQLLNGSSTEESFEVHAEQGGVAGLQRFVKLMRLASIFSTDDNKLVACWVPDGDGMVAIHLIGYMDQQRVDADMALGEKPVYRIADNNWPGDQPERQLVPLSQSTTSSGDHPHCHQTSSRRSGSRSSTMYMQGTGQDKPKEGIHAMEAAWEDKDNTW</sequence>
<dbReference type="EMBL" id="KV417512">
    <property type="protein sequence ID" value="KZP26818.1"/>
    <property type="molecule type" value="Genomic_DNA"/>
</dbReference>
<accession>A0A166Q6S0</accession>